<keyword evidence="2" id="KW-1185">Reference proteome</keyword>
<proteinExistence type="predicted"/>
<gene>
    <name evidence="1" type="ORF">DPMN_102593</name>
</gene>
<comment type="caution">
    <text evidence="1">The sequence shown here is derived from an EMBL/GenBank/DDBJ whole genome shotgun (WGS) entry which is preliminary data.</text>
</comment>
<reference evidence="1" key="1">
    <citation type="journal article" date="2019" name="bioRxiv">
        <title>The Genome of the Zebra Mussel, Dreissena polymorpha: A Resource for Invasive Species Research.</title>
        <authorList>
            <person name="McCartney M.A."/>
            <person name="Auch B."/>
            <person name="Kono T."/>
            <person name="Mallez S."/>
            <person name="Zhang Y."/>
            <person name="Obille A."/>
            <person name="Becker A."/>
            <person name="Abrahante J.E."/>
            <person name="Garbe J."/>
            <person name="Badalamenti J.P."/>
            <person name="Herman A."/>
            <person name="Mangelson H."/>
            <person name="Liachko I."/>
            <person name="Sullivan S."/>
            <person name="Sone E.D."/>
            <person name="Koren S."/>
            <person name="Silverstein K.A.T."/>
            <person name="Beckman K.B."/>
            <person name="Gohl D.M."/>
        </authorList>
    </citation>
    <scope>NUCLEOTIDE SEQUENCE</scope>
    <source>
        <strain evidence="1">Duluth1</strain>
        <tissue evidence="1">Whole animal</tissue>
    </source>
</reference>
<dbReference type="AlphaFoldDB" id="A0A9D4RB07"/>
<protein>
    <submittedName>
        <fullName evidence="1">Uncharacterized protein</fullName>
    </submittedName>
</protein>
<sequence length="54" mass="5327">MPVSVCLATITFIKAITGSRVLREERVIAAARAGVTAAGAVRGGGGGSIGSIRT</sequence>
<dbReference type="EMBL" id="JAIWYP010000003">
    <property type="protein sequence ID" value="KAH3859770.1"/>
    <property type="molecule type" value="Genomic_DNA"/>
</dbReference>
<organism evidence="1 2">
    <name type="scientific">Dreissena polymorpha</name>
    <name type="common">Zebra mussel</name>
    <name type="synonym">Mytilus polymorpha</name>
    <dbReference type="NCBI Taxonomy" id="45954"/>
    <lineage>
        <taxon>Eukaryota</taxon>
        <taxon>Metazoa</taxon>
        <taxon>Spiralia</taxon>
        <taxon>Lophotrochozoa</taxon>
        <taxon>Mollusca</taxon>
        <taxon>Bivalvia</taxon>
        <taxon>Autobranchia</taxon>
        <taxon>Heteroconchia</taxon>
        <taxon>Euheterodonta</taxon>
        <taxon>Imparidentia</taxon>
        <taxon>Neoheterodontei</taxon>
        <taxon>Myida</taxon>
        <taxon>Dreissenoidea</taxon>
        <taxon>Dreissenidae</taxon>
        <taxon>Dreissena</taxon>
    </lineage>
</organism>
<accession>A0A9D4RB07</accession>
<name>A0A9D4RB07_DREPO</name>
<dbReference type="Proteomes" id="UP000828390">
    <property type="component" value="Unassembled WGS sequence"/>
</dbReference>
<evidence type="ECO:0000313" key="2">
    <source>
        <dbReference type="Proteomes" id="UP000828390"/>
    </source>
</evidence>
<evidence type="ECO:0000313" key="1">
    <source>
        <dbReference type="EMBL" id="KAH3859770.1"/>
    </source>
</evidence>
<reference evidence="1" key="2">
    <citation type="submission" date="2020-11" db="EMBL/GenBank/DDBJ databases">
        <authorList>
            <person name="McCartney M.A."/>
            <person name="Auch B."/>
            <person name="Kono T."/>
            <person name="Mallez S."/>
            <person name="Becker A."/>
            <person name="Gohl D.M."/>
            <person name="Silverstein K.A.T."/>
            <person name="Koren S."/>
            <person name="Bechman K.B."/>
            <person name="Herman A."/>
            <person name="Abrahante J.E."/>
            <person name="Garbe J."/>
        </authorList>
    </citation>
    <scope>NUCLEOTIDE SEQUENCE</scope>
    <source>
        <strain evidence="1">Duluth1</strain>
        <tissue evidence="1">Whole animal</tissue>
    </source>
</reference>